<feature type="domain" description="YbaK/aminoacyl-tRNA synthetase-associated" evidence="1">
    <location>
        <begin position="31"/>
        <end position="142"/>
    </location>
</feature>
<accession>A0A839UJ67</accession>
<dbReference type="EC" id="3.1.1.-" evidence="2"/>
<dbReference type="EMBL" id="JACHXZ010000001">
    <property type="protein sequence ID" value="MBB3167603.1"/>
    <property type="molecule type" value="Genomic_DNA"/>
</dbReference>
<keyword evidence="3" id="KW-1185">Reference proteome</keyword>
<organism evidence="2 3">
    <name type="scientific">Simiduia aestuariiviva</name>
    <dbReference type="NCBI Taxonomy" id="1510459"/>
    <lineage>
        <taxon>Bacteria</taxon>
        <taxon>Pseudomonadati</taxon>
        <taxon>Pseudomonadota</taxon>
        <taxon>Gammaproteobacteria</taxon>
        <taxon>Cellvibrionales</taxon>
        <taxon>Cellvibrionaceae</taxon>
        <taxon>Simiduia</taxon>
    </lineage>
</organism>
<dbReference type="SUPFAM" id="SSF55826">
    <property type="entry name" value="YbaK/ProRS associated domain"/>
    <property type="match status" value="1"/>
</dbReference>
<reference evidence="2 3" key="1">
    <citation type="submission" date="2020-08" db="EMBL/GenBank/DDBJ databases">
        <title>Genomic Encyclopedia of Type Strains, Phase III (KMG-III): the genomes of soil and plant-associated and newly described type strains.</title>
        <authorList>
            <person name="Whitman W."/>
        </authorList>
    </citation>
    <scope>NUCLEOTIDE SEQUENCE [LARGE SCALE GENOMIC DNA]</scope>
    <source>
        <strain evidence="2 3">CECT 8571</strain>
    </source>
</reference>
<dbReference type="InterPro" id="IPR036754">
    <property type="entry name" value="YbaK/aa-tRNA-synt-asso_dom_sf"/>
</dbReference>
<name>A0A839UJ67_9GAMM</name>
<dbReference type="Gene3D" id="3.90.960.10">
    <property type="entry name" value="YbaK/aminoacyl-tRNA synthetase-associated domain"/>
    <property type="match status" value="1"/>
</dbReference>
<evidence type="ECO:0000259" key="1">
    <source>
        <dbReference type="Pfam" id="PF04073"/>
    </source>
</evidence>
<dbReference type="InterPro" id="IPR007214">
    <property type="entry name" value="YbaK/aa-tRNA-synth-assoc-dom"/>
</dbReference>
<protein>
    <submittedName>
        <fullName evidence="2">Ala-tRNA(Pro) deacylase</fullName>
        <ecNumber evidence="2">3.1.1.-</ecNumber>
    </submittedName>
</protein>
<dbReference type="AlphaFoldDB" id="A0A839UJ67"/>
<evidence type="ECO:0000313" key="2">
    <source>
        <dbReference type="EMBL" id="MBB3167603.1"/>
    </source>
</evidence>
<dbReference type="Proteomes" id="UP000559987">
    <property type="component" value="Unassembled WGS sequence"/>
</dbReference>
<evidence type="ECO:0000313" key="3">
    <source>
        <dbReference type="Proteomes" id="UP000559987"/>
    </source>
</evidence>
<comment type="caution">
    <text evidence="2">The sequence shown here is derived from an EMBL/GenBank/DDBJ whole genome shotgun (WGS) entry which is preliminary data.</text>
</comment>
<dbReference type="CDD" id="cd04332">
    <property type="entry name" value="YbaK_like"/>
    <property type="match status" value="1"/>
</dbReference>
<keyword evidence="2" id="KW-0378">Hydrolase</keyword>
<sequence length="186" mass="21261">MGLASNLAHFLSQQKVPFEVVPHQYAEGSVNTANSAHIPPLKLAKAVVFRDEDMYYTVAVLPACYKVKRHTLNQIFDRHLELAGEDELEVLFEDCAPGAIPILGQAYGLRVIWDDALSEQEEVYMEAGDHENLIKLKRDDFLALMGNNLHERFSCERQRAKTARLLQYIRSKGYEWNEPDPVFARN</sequence>
<proteinExistence type="predicted"/>
<dbReference type="Pfam" id="PF04073">
    <property type="entry name" value="tRNA_edit"/>
    <property type="match status" value="1"/>
</dbReference>
<gene>
    <name evidence="2" type="ORF">FHS30_000779</name>
</gene>
<dbReference type="RefSeq" id="WP_183908468.1">
    <property type="nucleotide sequence ID" value="NZ_JACHXZ010000001.1"/>
</dbReference>
<dbReference type="GO" id="GO:0002161">
    <property type="term" value="F:aminoacyl-tRNA deacylase activity"/>
    <property type="evidence" value="ECO:0007669"/>
    <property type="project" value="InterPro"/>
</dbReference>